<organism evidence="6 7">
    <name type="scientific">Microthyrium microscopicum</name>
    <dbReference type="NCBI Taxonomy" id="703497"/>
    <lineage>
        <taxon>Eukaryota</taxon>
        <taxon>Fungi</taxon>
        <taxon>Dikarya</taxon>
        <taxon>Ascomycota</taxon>
        <taxon>Pezizomycotina</taxon>
        <taxon>Dothideomycetes</taxon>
        <taxon>Dothideomycetes incertae sedis</taxon>
        <taxon>Microthyriales</taxon>
        <taxon>Microthyriaceae</taxon>
        <taxon>Microthyrium</taxon>
    </lineage>
</organism>
<sequence length="465" mass="52109">MDHDSSTSEVHLCVLIHGLWGNPGHLDFLTSSLRDQFSGEDLHILLPKRNSGNFTYDGIEICGERVTKEIEEEKERLEEKGIKITKISIIGYSLGGLVARYTVGILYHRGFFDDVKPINFTTFATPHLGVRSPLVGVGNVIWNVLGARTLSASGRQMFLIDSFRDTNRPLLSVLADPESIFHRALRSFKNRSLYSNIKNDRTAVFYTTCISATDPFADLSKVNINYLPNTQNLLVDWSNPVSPKSSSKTNSANTSLSTRVLGDIDTKSLFLRARLSLFFTFFLPIGACLYLANAAVQSVRSAQRIRLHTTGKTGIIAQHYNLPLMVETAQRAAEDMFENVNASHAQQFLEDNDDSNDDDPTEEDEELDHNAPTPEEIASQEENALLPAKGVATRRTVGQMEFPTLALTNEQFGMIEGLDKVEFTKYPVHIQEVTHSHAAIIVRMNKESFKEGKFVIKHWLSKFEI</sequence>
<dbReference type="GO" id="GO:0047372">
    <property type="term" value="F:monoacylglycerol lipase activity"/>
    <property type="evidence" value="ECO:0007669"/>
    <property type="project" value="TreeGrafter"/>
</dbReference>
<dbReference type="EMBL" id="MU004234">
    <property type="protein sequence ID" value="KAF2669825.1"/>
    <property type="molecule type" value="Genomic_DNA"/>
</dbReference>
<keyword evidence="7" id="KW-1185">Reference proteome</keyword>
<evidence type="ECO:0000256" key="4">
    <source>
        <dbReference type="SAM" id="Phobius"/>
    </source>
</evidence>
<dbReference type="Gene3D" id="3.40.50.1820">
    <property type="entry name" value="alpha/beta hydrolase"/>
    <property type="match status" value="1"/>
</dbReference>
<keyword evidence="4" id="KW-0812">Transmembrane</keyword>
<feature type="domain" description="DUF676" evidence="5">
    <location>
        <begin position="8"/>
        <end position="208"/>
    </location>
</feature>
<protein>
    <submittedName>
        <fullName evidence="6">DUF676-domain-containing protein</fullName>
    </submittedName>
</protein>
<reference evidence="6" key="1">
    <citation type="journal article" date="2020" name="Stud. Mycol.">
        <title>101 Dothideomycetes genomes: a test case for predicting lifestyles and emergence of pathogens.</title>
        <authorList>
            <person name="Haridas S."/>
            <person name="Albert R."/>
            <person name="Binder M."/>
            <person name="Bloem J."/>
            <person name="Labutti K."/>
            <person name="Salamov A."/>
            <person name="Andreopoulos B."/>
            <person name="Baker S."/>
            <person name="Barry K."/>
            <person name="Bills G."/>
            <person name="Bluhm B."/>
            <person name="Cannon C."/>
            <person name="Castanera R."/>
            <person name="Culley D."/>
            <person name="Daum C."/>
            <person name="Ezra D."/>
            <person name="Gonzalez J."/>
            <person name="Henrissat B."/>
            <person name="Kuo A."/>
            <person name="Liang C."/>
            <person name="Lipzen A."/>
            <person name="Lutzoni F."/>
            <person name="Magnuson J."/>
            <person name="Mondo S."/>
            <person name="Nolan M."/>
            <person name="Ohm R."/>
            <person name="Pangilinan J."/>
            <person name="Park H.-J."/>
            <person name="Ramirez L."/>
            <person name="Alfaro M."/>
            <person name="Sun H."/>
            <person name="Tritt A."/>
            <person name="Yoshinaga Y."/>
            <person name="Zwiers L.-H."/>
            <person name="Turgeon B."/>
            <person name="Goodwin S."/>
            <person name="Spatafora J."/>
            <person name="Crous P."/>
            <person name="Grigoriev I."/>
        </authorList>
    </citation>
    <scope>NUCLEOTIDE SEQUENCE</scope>
    <source>
        <strain evidence="6">CBS 115976</strain>
    </source>
</reference>
<comment type="similarity">
    <text evidence="1">Belongs to the putative lipase ROG1 family.</text>
</comment>
<dbReference type="PANTHER" id="PTHR12482">
    <property type="entry name" value="LIPASE ROG1-RELATED-RELATED"/>
    <property type="match status" value="1"/>
</dbReference>
<dbReference type="GO" id="GO:0016042">
    <property type="term" value="P:lipid catabolic process"/>
    <property type="evidence" value="ECO:0007669"/>
    <property type="project" value="UniProtKB-KW"/>
</dbReference>
<evidence type="ECO:0000256" key="2">
    <source>
        <dbReference type="ARBA" id="ARBA00022963"/>
    </source>
</evidence>
<evidence type="ECO:0000313" key="6">
    <source>
        <dbReference type="EMBL" id="KAF2669825.1"/>
    </source>
</evidence>
<evidence type="ECO:0000256" key="3">
    <source>
        <dbReference type="SAM" id="MobiDB-lite"/>
    </source>
</evidence>
<evidence type="ECO:0000313" key="7">
    <source>
        <dbReference type="Proteomes" id="UP000799302"/>
    </source>
</evidence>
<keyword evidence="4" id="KW-1133">Transmembrane helix</keyword>
<feature type="compositionally biased region" description="Acidic residues" evidence="3">
    <location>
        <begin position="350"/>
        <end position="367"/>
    </location>
</feature>
<evidence type="ECO:0000256" key="1">
    <source>
        <dbReference type="ARBA" id="ARBA00007920"/>
    </source>
</evidence>
<dbReference type="InterPro" id="IPR007751">
    <property type="entry name" value="DUF676_lipase-like"/>
</dbReference>
<dbReference type="Proteomes" id="UP000799302">
    <property type="component" value="Unassembled WGS sequence"/>
</dbReference>
<proteinExistence type="inferred from homology"/>
<feature type="transmembrane region" description="Helical" evidence="4">
    <location>
        <begin position="275"/>
        <end position="296"/>
    </location>
</feature>
<dbReference type="SUPFAM" id="SSF53474">
    <property type="entry name" value="alpha/beta-Hydrolases"/>
    <property type="match status" value="1"/>
</dbReference>
<feature type="region of interest" description="Disordered" evidence="3">
    <location>
        <begin position="348"/>
        <end position="384"/>
    </location>
</feature>
<keyword evidence="2" id="KW-0443">Lipid metabolism</keyword>
<evidence type="ECO:0000259" key="5">
    <source>
        <dbReference type="Pfam" id="PF05057"/>
    </source>
</evidence>
<keyword evidence="4" id="KW-0472">Membrane</keyword>
<dbReference type="AlphaFoldDB" id="A0A6A6UC43"/>
<dbReference type="Pfam" id="PF05057">
    <property type="entry name" value="DUF676"/>
    <property type="match status" value="1"/>
</dbReference>
<dbReference type="GO" id="GO:0004622">
    <property type="term" value="F:phosphatidylcholine lysophospholipase activity"/>
    <property type="evidence" value="ECO:0007669"/>
    <property type="project" value="TreeGrafter"/>
</dbReference>
<name>A0A6A6UC43_9PEZI</name>
<dbReference type="PANTHER" id="PTHR12482:SF65">
    <property type="entry name" value="ESTERASE, PUTATIVE (AFU_ORTHOLOGUE AFUA_3G12320)-RELATED"/>
    <property type="match status" value="1"/>
</dbReference>
<dbReference type="InterPro" id="IPR029058">
    <property type="entry name" value="AB_hydrolase_fold"/>
</dbReference>
<accession>A0A6A6UC43</accession>
<dbReference type="OrthoDB" id="273452at2759"/>
<dbReference type="InterPro" id="IPR044294">
    <property type="entry name" value="Lipase-like"/>
</dbReference>
<dbReference type="GO" id="GO:0005811">
    <property type="term" value="C:lipid droplet"/>
    <property type="evidence" value="ECO:0007669"/>
    <property type="project" value="TreeGrafter"/>
</dbReference>
<keyword evidence="2" id="KW-0442">Lipid degradation</keyword>
<gene>
    <name evidence="6" type="ORF">BT63DRAFT_432468</name>
</gene>